<reference evidence="10 24" key="1">
    <citation type="submission" date="2015-03" db="EMBL/GenBank/DDBJ databases">
        <authorList>
            <consortium name="Pathogen Informatics"/>
            <person name="Murphy D."/>
        </authorList>
    </citation>
    <scope>NUCLEOTIDE SEQUENCE [LARGE SCALE GENOMIC DNA]</scope>
    <source>
        <strain evidence="10 24">0268S</strain>
    </source>
</reference>
<dbReference type="EMBL" id="CNGE01001126">
    <property type="protein sequence ID" value="CKT74745.1"/>
    <property type="molecule type" value="Genomic_DNA"/>
</dbReference>
<evidence type="ECO:0000313" key="20">
    <source>
        <dbReference type="Proteomes" id="UP000046947"/>
    </source>
</evidence>
<evidence type="ECO:0000313" key="11">
    <source>
        <dbReference type="EMBL" id="COV41858.1"/>
    </source>
</evidence>
<dbReference type="PATRIC" id="fig|1773.211.peg.374"/>
<dbReference type="AlphaFoldDB" id="A0A0E7XFD6"/>
<dbReference type="Proteomes" id="UP000038802">
    <property type="component" value="Unassembled WGS sequence"/>
</dbReference>
<dbReference type="EMBL" id="COPH01000003">
    <property type="protein sequence ID" value="CLV56075.1"/>
    <property type="molecule type" value="Genomic_DNA"/>
</dbReference>
<proteinExistence type="predicted"/>
<evidence type="ECO:0000313" key="5">
    <source>
        <dbReference type="EMBL" id="CFE56985.1"/>
    </source>
</evidence>
<dbReference type="EMBL" id="CFOH01000442">
    <property type="protein sequence ID" value="CFE56985.1"/>
    <property type="molecule type" value="Genomic_DNA"/>
</dbReference>
<dbReference type="EMBL" id="CSAJ01000513">
    <property type="protein sequence ID" value="COW79478.1"/>
    <property type="molecule type" value="Genomic_DNA"/>
</dbReference>
<feature type="domain" description="HTH tetR-type" evidence="3">
    <location>
        <begin position="39"/>
        <end position="99"/>
    </location>
</feature>
<dbReference type="PROSITE" id="PS50977">
    <property type="entry name" value="HTH_TETR_2"/>
    <property type="match status" value="1"/>
</dbReference>
<dbReference type="Pfam" id="PF00440">
    <property type="entry name" value="TetR_N"/>
    <property type="match status" value="1"/>
</dbReference>
<dbReference type="Proteomes" id="UP000049023">
    <property type="component" value="Unassembled WGS sequence"/>
</dbReference>
<evidence type="ECO:0000313" key="18">
    <source>
        <dbReference type="Proteomes" id="UP000045842"/>
    </source>
</evidence>
<evidence type="ECO:0000256" key="2">
    <source>
        <dbReference type="PROSITE-ProRule" id="PRU00335"/>
    </source>
</evidence>
<dbReference type="Pfam" id="PF17929">
    <property type="entry name" value="TetR_C_34"/>
    <property type="match status" value="1"/>
</dbReference>
<evidence type="ECO:0000313" key="24">
    <source>
        <dbReference type="Proteomes" id="UP000050139"/>
    </source>
</evidence>
<evidence type="ECO:0000313" key="8">
    <source>
        <dbReference type="EMBL" id="CKR60548.1"/>
    </source>
</evidence>
<evidence type="ECO:0000313" key="7">
    <source>
        <dbReference type="EMBL" id="CKQ91453.1"/>
    </source>
</evidence>
<evidence type="ECO:0000259" key="3">
    <source>
        <dbReference type="PROSITE" id="PS50977"/>
    </source>
</evidence>
<evidence type="ECO:0000313" key="10">
    <source>
        <dbReference type="EMBL" id="CLV56075.1"/>
    </source>
</evidence>
<dbReference type="InterPro" id="IPR001647">
    <property type="entry name" value="HTH_TetR"/>
</dbReference>
<evidence type="ECO:0000313" key="21">
    <source>
        <dbReference type="Proteomes" id="UP000048289"/>
    </source>
</evidence>
<evidence type="ECO:0000313" key="12">
    <source>
        <dbReference type="EMBL" id="COW04535.1"/>
    </source>
</evidence>
<dbReference type="Proteomes" id="UP000046680">
    <property type="component" value="Unassembled WGS sequence"/>
</dbReference>
<reference evidence="14 26" key="5">
    <citation type="submission" date="2017-02" db="EMBL/GenBank/DDBJ databases">
        <title>Protein polymorphisms may explain contrasting epidemiological fitness of two variants of a multidrug-resistant Mycobacterium tuberculosis strain.</title>
        <authorList>
            <person name="Bigi M.M."/>
            <person name="Lopez B."/>
            <person name="Blanco F.C."/>
            <person name="Sasiain M.C."/>
            <person name="De La Barrera S."/>
            <person name="Ritacco V."/>
            <person name="Bigi F."/>
            <person name="Soria M.A."/>
        </authorList>
    </citation>
    <scope>NUCLEOTIDE SEQUENCE [LARGE SCALE GENOMIC DNA]</scope>
    <source>
        <strain evidence="14 26">6548</strain>
    </source>
</reference>
<dbReference type="EMBL" id="CGCX01000018">
    <property type="protein sequence ID" value="CFR64839.1"/>
    <property type="molecule type" value="Genomic_DNA"/>
</dbReference>
<dbReference type="EMBL" id="CNFT01000047">
    <property type="protein sequence ID" value="CKQ91453.1"/>
    <property type="molecule type" value="Genomic_DNA"/>
</dbReference>
<name>A0A0E7XFD6_MYCTX</name>
<reference evidence="11" key="3">
    <citation type="submission" date="2015-03" db="EMBL/GenBank/DDBJ databases">
        <authorList>
            <person name="Murphy D."/>
        </authorList>
    </citation>
    <scope>NUCLEOTIDE SEQUENCE [LARGE SCALE GENOMIC DNA]</scope>
    <source>
        <strain evidence="11">K00500041</strain>
    </source>
</reference>
<evidence type="ECO:0000313" key="14">
    <source>
        <dbReference type="EMBL" id="OMH58329.1"/>
    </source>
</evidence>
<feature type="DNA-binding region" description="H-T-H motif" evidence="2">
    <location>
        <begin position="62"/>
        <end position="81"/>
    </location>
</feature>
<dbReference type="Proteomes" id="UP000050139">
    <property type="component" value="Unassembled WGS sequence"/>
</dbReference>
<dbReference type="OMA" id="AGALWQM"/>
<dbReference type="Proteomes" id="UP000048948">
    <property type="component" value="Unassembled WGS sequence"/>
</dbReference>
<evidence type="ECO:0000313" key="23">
    <source>
        <dbReference type="Proteomes" id="UP000049023"/>
    </source>
</evidence>
<dbReference type="SUPFAM" id="SSF46689">
    <property type="entry name" value="Homeodomain-like"/>
    <property type="match status" value="1"/>
</dbReference>
<dbReference type="Proteomes" id="UP000044938">
    <property type="component" value="Unassembled WGS sequence"/>
</dbReference>
<evidence type="ECO:0000313" key="17">
    <source>
        <dbReference type="Proteomes" id="UP000044938"/>
    </source>
</evidence>
<dbReference type="Proteomes" id="UP000189452">
    <property type="component" value="Chromosome"/>
</dbReference>
<evidence type="ECO:0000313" key="13">
    <source>
        <dbReference type="EMBL" id="COW79478.1"/>
    </source>
</evidence>
<dbReference type="STRING" id="115862.BBG46_02465"/>
<evidence type="ECO:0000313" key="25">
    <source>
        <dbReference type="Proteomes" id="UP000050164"/>
    </source>
</evidence>
<dbReference type="InterPro" id="IPR009057">
    <property type="entry name" value="Homeodomain-like_sf"/>
</dbReference>
<dbReference type="GO" id="GO:0003677">
    <property type="term" value="F:DNA binding"/>
    <property type="evidence" value="ECO:0007669"/>
    <property type="project" value="UniProtKB-UniRule"/>
</dbReference>
<gene>
    <name evidence="14" type="ORF">A4S10_00478</name>
    <name evidence="15" type="ORF">DKC2_0483</name>
    <name evidence="6" type="ORF">ERS007657_00104</name>
    <name evidence="12" type="ORF">ERS007679_02988</name>
    <name evidence="4" type="ORF">ERS007681_03083</name>
    <name evidence="5" type="ORF">ERS007688_02570</name>
    <name evidence="11" type="ORF">ERS007703_01350</name>
    <name evidence="13" type="ORF">ERS007720_03295</name>
    <name evidence="9" type="ORF">ERS027646_04086</name>
    <name evidence="7" type="ORF">ERS027659_00368</name>
    <name evidence="8" type="ORF">ERS027661_01738</name>
    <name evidence="10" type="ORF">ERS094118_00494</name>
</gene>
<evidence type="ECO:0000313" key="15">
    <source>
        <dbReference type="EMBL" id="VCU48679.1"/>
    </source>
</evidence>
<keyword evidence="1 2" id="KW-0238">DNA-binding</keyword>
<accession>A0A0E7XFD6</accession>
<dbReference type="EMBL" id="CSAE01000111">
    <property type="protein sequence ID" value="COV41858.1"/>
    <property type="molecule type" value="Genomic_DNA"/>
</dbReference>
<evidence type="ECO:0000313" key="16">
    <source>
        <dbReference type="Proteomes" id="UP000038802"/>
    </source>
</evidence>
<reference evidence="14 26" key="4">
    <citation type="submission" date="2016-04" db="EMBL/GenBank/DDBJ databases">
        <authorList>
            <person name="Bigi M."/>
            <person name="Bigi F."/>
            <person name="Soria M.A."/>
        </authorList>
    </citation>
    <scope>NUCLEOTIDE SEQUENCE [LARGE SCALE GENOMIC DNA]</scope>
    <source>
        <strain evidence="14 26">6548</strain>
    </source>
</reference>
<reference evidence="16 17" key="2">
    <citation type="submission" date="2015-03" db="EMBL/GenBank/DDBJ databases">
        <authorList>
            <consortium name="Pathogen Informatics"/>
        </authorList>
    </citation>
    <scope>NUCLEOTIDE SEQUENCE [LARGE SCALE GENOMIC DNA]</scope>
    <source>
        <strain evidence="9 22">Bir 172</strain>
        <strain evidence="7 25">Bir 185</strain>
        <strain evidence="8 23">Bir 187</strain>
        <strain evidence="6 19">C09601061</strain>
        <strain evidence="12 18">G09801536</strain>
        <strain evidence="4 21">G09901357</strain>
        <strain evidence="5 20">H09601792</strain>
        <strain evidence="16">K00500041</strain>
        <strain evidence="13 17">M09401471</strain>
    </source>
</reference>
<organism evidence="9 22">
    <name type="scientific">Mycobacterium tuberculosis</name>
    <dbReference type="NCBI Taxonomy" id="1773"/>
    <lineage>
        <taxon>Bacteria</taxon>
        <taxon>Bacillati</taxon>
        <taxon>Actinomycetota</taxon>
        <taxon>Actinomycetes</taxon>
        <taxon>Mycobacteriales</taxon>
        <taxon>Mycobacteriaceae</taxon>
        <taxon>Mycobacterium</taxon>
        <taxon>Mycobacterium tuberculosis complex</taxon>
    </lineage>
</organism>
<evidence type="ECO:0000313" key="26">
    <source>
        <dbReference type="Proteomes" id="UP000189452"/>
    </source>
</evidence>
<protein>
    <submittedName>
        <fullName evidence="9 14">Transcriptional regulator</fullName>
    </submittedName>
</protein>
<dbReference type="EMBL" id="CFOE01000484">
    <property type="protein sequence ID" value="CFE42000.1"/>
    <property type="molecule type" value="Genomic_DNA"/>
</dbReference>
<dbReference type="Proteomes" id="UP000045842">
    <property type="component" value="Unassembled WGS sequence"/>
</dbReference>
<dbReference type="Proteomes" id="UP000300237">
    <property type="component" value="Chromosome"/>
</dbReference>
<evidence type="ECO:0000313" key="4">
    <source>
        <dbReference type="EMBL" id="CFE42000.1"/>
    </source>
</evidence>
<dbReference type="EMBL" id="CNFU01000315">
    <property type="protein sequence ID" value="CKR60548.1"/>
    <property type="molecule type" value="Genomic_DNA"/>
</dbReference>
<evidence type="ECO:0000313" key="22">
    <source>
        <dbReference type="Proteomes" id="UP000048948"/>
    </source>
</evidence>
<evidence type="ECO:0000313" key="27">
    <source>
        <dbReference type="Proteomes" id="UP000300237"/>
    </source>
</evidence>
<evidence type="ECO:0000313" key="6">
    <source>
        <dbReference type="EMBL" id="CFR64839.1"/>
    </source>
</evidence>
<dbReference type="InterPro" id="IPR041483">
    <property type="entry name" value="TetR_C_34"/>
</dbReference>
<evidence type="ECO:0000256" key="1">
    <source>
        <dbReference type="ARBA" id="ARBA00023125"/>
    </source>
</evidence>
<dbReference type="Proteomes" id="UP000050164">
    <property type="component" value="Unassembled WGS sequence"/>
</dbReference>
<dbReference type="Proteomes" id="UP000046947">
    <property type="component" value="Unassembled WGS sequence"/>
</dbReference>
<dbReference type="EMBL" id="CSAD01000475">
    <property type="protein sequence ID" value="COW04535.1"/>
    <property type="molecule type" value="Genomic_DNA"/>
</dbReference>
<evidence type="ECO:0000313" key="9">
    <source>
        <dbReference type="EMBL" id="CKT74745.1"/>
    </source>
</evidence>
<evidence type="ECO:0000313" key="19">
    <source>
        <dbReference type="Proteomes" id="UP000046680"/>
    </source>
</evidence>
<dbReference type="Gene3D" id="1.10.357.10">
    <property type="entry name" value="Tetracycline Repressor, domain 2"/>
    <property type="match status" value="1"/>
</dbReference>
<dbReference type="EMBL" id="LR027516">
    <property type="protein sequence ID" value="VCU48679.1"/>
    <property type="molecule type" value="Genomic_DNA"/>
</dbReference>
<reference evidence="15 27" key="6">
    <citation type="submission" date="2018-08" db="EMBL/GenBank/DDBJ databases">
        <authorList>
            <person name="Fokvardsen B D."/>
            <person name="Norman A."/>
        </authorList>
    </citation>
    <scope>NUCLEOTIDE SEQUENCE [LARGE SCALE GENOMIC DNA]</scope>
    <source>
        <strain evidence="15 27">DKC2</strain>
    </source>
</reference>
<dbReference type="EMBL" id="LWDQ01000001">
    <property type="protein sequence ID" value="OMH58329.1"/>
    <property type="molecule type" value="Genomic_DNA"/>
</dbReference>
<dbReference type="Proteomes" id="UP000048289">
    <property type="component" value="Unassembled WGS sequence"/>
</dbReference>
<sequence length="253" mass="27358">MRNGTLRYRQPSYKSHGVRYPLAVAQLGFQRARTEENKRQRAAALVEAARSLALETGVASVTLTAVAGRAGIHYSAVRRYFTSHKEVLLHLAAEGWARWSGTVCEQLGEPGPMSAPRVAEALANGLAADPLFCDLLANLHLHLEQEVDVDRVIEVKRTSIAAVIALVDAIESALPALGRSGAFDILLAAYSLAATLWQIANPPERLTDAYAEEPELLPPEWNLDFAAALTRLLTATLLGLLAGSPCECRSPTR</sequence>